<sequence length="281" mass="31003">MKMKQMRLTAVLVFSSIILMACSNPFDELADDINNALGLGSSSEEAETGEENSDDETADEENAEVEEETTDEEVPQEEPDGEAAEESDEETDPMYETFDYSHLYGEGEETTIEEGDYTVGDDIVPGRYSITTSSEYGAYLSIYNEEDRYVAGEALINEESSEDFADYPTELLVYLSEGDTMEVTNDDSFTLTPVSEEYDDELPAGMHVAGHDIEAGDYRITSQEAERVGYVETSHAEAYVTSRNAVGNAEEGGRESFLMTIEEGDIVDVIGVQSINLEKLD</sequence>
<evidence type="ECO:0000313" key="3">
    <source>
        <dbReference type="EMBL" id="SDK64151.1"/>
    </source>
</evidence>
<accession>A0A1G9DJR9</accession>
<proteinExistence type="predicted"/>
<feature type="region of interest" description="Disordered" evidence="1">
    <location>
        <begin position="37"/>
        <end position="93"/>
    </location>
</feature>
<name>A0A1G9DJR9_9BACL</name>
<feature type="compositionally biased region" description="Acidic residues" evidence="1">
    <location>
        <begin position="44"/>
        <end position="93"/>
    </location>
</feature>
<evidence type="ECO:0000256" key="1">
    <source>
        <dbReference type="SAM" id="MobiDB-lite"/>
    </source>
</evidence>
<keyword evidence="2" id="KW-0732">Signal</keyword>
<gene>
    <name evidence="3" type="ORF">SAMN05216216_10633</name>
</gene>
<evidence type="ECO:0000313" key="4">
    <source>
        <dbReference type="Proteomes" id="UP000199008"/>
    </source>
</evidence>
<feature type="chain" id="PRO_5039077235" evidence="2">
    <location>
        <begin position="22"/>
        <end position="281"/>
    </location>
</feature>
<dbReference type="EMBL" id="FNFY01000006">
    <property type="protein sequence ID" value="SDK64151.1"/>
    <property type="molecule type" value="Genomic_DNA"/>
</dbReference>
<dbReference type="STRING" id="576118.SAMN05216216_10633"/>
<organism evidence="3 4">
    <name type="scientific">Lacicoccus qingdaonensis</name>
    <dbReference type="NCBI Taxonomy" id="576118"/>
    <lineage>
        <taxon>Bacteria</taxon>
        <taxon>Bacillati</taxon>
        <taxon>Bacillota</taxon>
        <taxon>Bacilli</taxon>
        <taxon>Bacillales</taxon>
        <taxon>Salinicoccaceae</taxon>
        <taxon>Lacicoccus</taxon>
    </lineage>
</organism>
<keyword evidence="4" id="KW-1185">Reference proteome</keyword>
<dbReference type="PROSITE" id="PS51257">
    <property type="entry name" value="PROKAR_LIPOPROTEIN"/>
    <property type="match status" value="1"/>
</dbReference>
<evidence type="ECO:0000256" key="2">
    <source>
        <dbReference type="SAM" id="SignalP"/>
    </source>
</evidence>
<dbReference type="OrthoDB" id="1650483at2"/>
<feature type="signal peptide" evidence="2">
    <location>
        <begin position="1"/>
        <end position="21"/>
    </location>
</feature>
<dbReference type="RefSeq" id="WP_092985362.1">
    <property type="nucleotide sequence ID" value="NZ_FNFY01000006.1"/>
</dbReference>
<protein>
    <submittedName>
        <fullName evidence="3">Uncharacterized protein</fullName>
    </submittedName>
</protein>
<dbReference type="AlphaFoldDB" id="A0A1G9DJR9"/>
<dbReference type="Proteomes" id="UP000199008">
    <property type="component" value="Unassembled WGS sequence"/>
</dbReference>
<reference evidence="4" key="1">
    <citation type="submission" date="2016-10" db="EMBL/GenBank/DDBJ databases">
        <authorList>
            <person name="Varghese N."/>
            <person name="Submissions S."/>
        </authorList>
    </citation>
    <scope>NUCLEOTIDE SEQUENCE [LARGE SCALE GENOMIC DNA]</scope>
    <source>
        <strain evidence="4">CGMCC 1.8895</strain>
    </source>
</reference>